<dbReference type="Gene3D" id="1.20.120.160">
    <property type="entry name" value="HPT domain"/>
    <property type="match status" value="1"/>
</dbReference>
<dbReference type="InterPro" id="IPR045871">
    <property type="entry name" value="AHP1-5/YPD1"/>
</dbReference>
<name>C1MS01_MICPC</name>
<dbReference type="InterPro" id="IPR008207">
    <property type="entry name" value="Sig_transdc_His_kin_Hpt_dom"/>
</dbReference>
<evidence type="ECO:0000313" key="7">
    <source>
        <dbReference type="Proteomes" id="UP000001876"/>
    </source>
</evidence>
<evidence type="ECO:0000313" key="6">
    <source>
        <dbReference type="EMBL" id="EEH57050.1"/>
    </source>
</evidence>
<evidence type="ECO:0000256" key="1">
    <source>
        <dbReference type="ARBA" id="ARBA00022864"/>
    </source>
</evidence>
<gene>
    <name evidence="6" type="ORF">MICPUCDRAFT_58293</name>
</gene>
<dbReference type="STRING" id="564608.C1MS01"/>
<evidence type="ECO:0000259" key="5">
    <source>
        <dbReference type="PROSITE" id="PS50894"/>
    </source>
</evidence>
<feature type="region of interest" description="Disordered" evidence="4">
    <location>
        <begin position="1"/>
        <end position="93"/>
    </location>
</feature>
<evidence type="ECO:0000256" key="3">
    <source>
        <dbReference type="RuleBase" id="RU369004"/>
    </source>
</evidence>
<dbReference type="GO" id="GO:0005829">
    <property type="term" value="C:cytosol"/>
    <property type="evidence" value="ECO:0007669"/>
    <property type="project" value="UniProtKB-SubCell"/>
</dbReference>
<feature type="compositionally biased region" description="Polar residues" evidence="4">
    <location>
        <begin position="1"/>
        <end position="11"/>
    </location>
</feature>
<evidence type="ECO:0000256" key="2">
    <source>
        <dbReference type="PROSITE-ProRule" id="PRU00110"/>
    </source>
</evidence>
<evidence type="ECO:0000256" key="4">
    <source>
        <dbReference type="SAM" id="MobiDB-lite"/>
    </source>
</evidence>
<dbReference type="PANTHER" id="PTHR28242:SF52">
    <property type="entry name" value="PHOSPHORELAY INTERMEDIATE PROTEIN YPD1"/>
    <property type="match status" value="1"/>
</dbReference>
<feature type="compositionally biased region" description="Basic and acidic residues" evidence="4">
    <location>
        <begin position="49"/>
        <end position="63"/>
    </location>
</feature>
<protein>
    <recommendedName>
        <fullName evidence="3">Histidine-containing phosphotransfer protein</fullName>
    </recommendedName>
</protein>
<proteinExistence type="predicted"/>
<dbReference type="AlphaFoldDB" id="C1MS01"/>
<dbReference type="GeneID" id="9684405"/>
<dbReference type="InterPro" id="IPR036641">
    <property type="entry name" value="HPT_dom_sf"/>
</dbReference>
<organism evidence="7">
    <name type="scientific">Micromonas pusilla (strain CCMP1545)</name>
    <name type="common">Picoplanktonic green alga</name>
    <dbReference type="NCBI Taxonomy" id="564608"/>
    <lineage>
        <taxon>Eukaryota</taxon>
        <taxon>Viridiplantae</taxon>
        <taxon>Chlorophyta</taxon>
        <taxon>Mamiellophyceae</taxon>
        <taxon>Mamiellales</taxon>
        <taxon>Mamiellaceae</taxon>
        <taxon>Micromonas</taxon>
    </lineage>
</organism>
<dbReference type="GO" id="GO:0043424">
    <property type="term" value="F:protein histidine kinase binding"/>
    <property type="evidence" value="ECO:0007669"/>
    <property type="project" value="UniProtKB-UniRule"/>
</dbReference>
<sequence>MPSISRISSRTWIVRSSAGAARRGHNAPPSSEGHRDWDPPFVRVPRALDLARADGRATTEKAKRAASARRGASASPTIGRIAAPRVGKKRDRADTMGAKTLEDLEKERAALEQEAYDEKNKLLNQAQFQKLLDLQTDEEPDFVHEARSIHWSPYDRVGVIVEMYVTDAREMLKELGTLFDVDESAVDYDKARAVLHKLKGSSSTFGADGVLAKCEELREHCVATDLKKCASGEGSLEELKENVDRLSEFLAKYVAKGKEIHEFKSKK</sequence>
<keyword evidence="7" id="KW-1185">Reference proteome</keyword>
<comment type="function">
    <text evidence="3">Functions as a two-component phosphorelay mediators between cytokinin sensor histidine kinases and response regulators (B-type ARRs). Plays an important role in propagating cytokinin signal transduction.</text>
</comment>
<dbReference type="KEGG" id="mpp:MICPUCDRAFT_58293"/>
<comment type="domain">
    <text evidence="3">Histidine-containing phosphotransfer domain (HPt) contains an active histidine that mediates the phosphotransfer.</text>
</comment>
<keyword evidence="2" id="KW-0597">Phosphoprotein</keyword>
<dbReference type="EMBL" id="GG663739">
    <property type="protein sequence ID" value="EEH57050.1"/>
    <property type="molecule type" value="Genomic_DNA"/>
</dbReference>
<dbReference type="CDD" id="cd00088">
    <property type="entry name" value="HPT"/>
    <property type="match status" value="1"/>
</dbReference>
<dbReference type="GO" id="GO:0005634">
    <property type="term" value="C:nucleus"/>
    <property type="evidence" value="ECO:0007669"/>
    <property type="project" value="UniProtKB-SubCell"/>
</dbReference>
<dbReference type="eggNOG" id="KOG4747">
    <property type="taxonomic scope" value="Eukaryota"/>
</dbReference>
<comment type="subcellular location">
    <subcellularLocation>
        <location evidence="3">Cytoplasm</location>
        <location evidence="3">Cytosol</location>
    </subcellularLocation>
    <subcellularLocation>
        <location evidence="3">Nucleus</location>
    </subcellularLocation>
</comment>
<dbReference type="OrthoDB" id="1673781at2759"/>
<dbReference type="PANTHER" id="PTHR28242">
    <property type="entry name" value="PHOSPHORELAY INTERMEDIATE PROTEIN YPD1"/>
    <property type="match status" value="1"/>
</dbReference>
<reference evidence="6 7" key="1">
    <citation type="journal article" date="2009" name="Science">
        <title>Green evolution and dynamic adaptations revealed by genomes of the marine picoeukaryotes Micromonas.</title>
        <authorList>
            <person name="Worden A.Z."/>
            <person name="Lee J.H."/>
            <person name="Mock T."/>
            <person name="Rouze P."/>
            <person name="Simmons M.P."/>
            <person name="Aerts A.L."/>
            <person name="Allen A.E."/>
            <person name="Cuvelier M.L."/>
            <person name="Derelle E."/>
            <person name="Everett M.V."/>
            <person name="Foulon E."/>
            <person name="Grimwood J."/>
            <person name="Gundlach H."/>
            <person name="Henrissat B."/>
            <person name="Napoli C."/>
            <person name="McDonald S.M."/>
            <person name="Parker M.S."/>
            <person name="Rombauts S."/>
            <person name="Salamov A."/>
            <person name="Von Dassow P."/>
            <person name="Badger J.H."/>
            <person name="Coutinho P.M."/>
            <person name="Demir E."/>
            <person name="Dubchak I."/>
            <person name="Gentemann C."/>
            <person name="Eikrem W."/>
            <person name="Gready J.E."/>
            <person name="John U."/>
            <person name="Lanier W."/>
            <person name="Lindquist E.A."/>
            <person name="Lucas S."/>
            <person name="Mayer K.F."/>
            <person name="Moreau H."/>
            <person name="Not F."/>
            <person name="Otillar R."/>
            <person name="Panaud O."/>
            <person name="Pangilinan J."/>
            <person name="Paulsen I."/>
            <person name="Piegu B."/>
            <person name="Poliakov A."/>
            <person name="Robbens S."/>
            <person name="Schmutz J."/>
            <person name="Toulza E."/>
            <person name="Wyss T."/>
            <person name="Zelensky A."/>
            <person name="Zhou K."/>
            <person name="Armbrust E.V."/>
            <person name="Bhattacharya D."/>
            <person name="Goodenough U.W."/>
            <person name="Van de Peer Y."/>
            <person name="Grigoriev I.V."/>
        </authorList>
    </citation>
    <scope>NUCLEOTIDE SEQUENCE [LARGE SCALE GENOMIC DNA]</scope>
    <source>
        <strain evidence="6 7">CCMP1545</strain>
    </source>
</reference>
<dbReference type="RefSeq" id="XP_003058595.1">
    <property type="nucleotide sequence ID" value="XM_003058549.1"/>
</dbReference>
<dbReference type="SUPFAM" id="SSF47226">
    <property type="entry name" value="Histidine-containing phosphotransfer domain, HPT domain"/>
    <property type="match status" value="1"/>
</dbReference>
<feature type="modified residue" description="Phosphohistidine" evidence="2">
    <location>
        <position position="196"/>
    </location>
</feature>
<dbReference type="GO" id="GO:0009927">
    <property type="term" value="F:histidine phosphotransfer kinase activity"/>
    <property type="evidence" value="ECO:0007669"/>
    <property type="project" value="UniProtKB-UniRule"/>
</dbReference>
<feature type="domain" description="HPt" evidence="5">
    <location>
        <begin position="153"/>
        <end position="253"/>
    </location>
</feature>
<dbReference type="PROSITE" id="PS50894">
    <property type="entry name" value="HPT"/>
    <property type="match status" value="1"/>
</dbReference>
<dbReference type="Pfam" id="PF01627">
    <property type="entry name" value="Hpt"/>
    <property type="match status" value="1"/>
</dbReference>
<dbReference type="GO" id="GO:0009736">
    <property type="term" value="P:cytokinin-activated signaling pathway"/>
    <property type="evidence" value="ECO:0007669"/>
    <property type="project" value="UniProtKB-KW"/>
</dbReference>
<dbReference type="Proteomes" id="UP000001876">
    <property type="component" value="Unassembled WGS sequence"/>
</dbReference>
<accession>C1MS01</accession>
<dbReference type="GO" id="GO:0000160">
    <property type="term" value="P:phosphorelay signal transduction system"/>
    <property type="evidence" value="ECO:0007669"/>
    <property type="project" value="UniProtKB-UniRule"/>
</dbReference>
<keyword evidence="3" id="KW-0902">Two-component regulatory system</keyword>
<keyword evidence="1 3" id="KW-0932">Cytokinin signaling pathway</keyword>